<dbReference type="PROSITE" id="PS50209">
    <property type="entry name" value="CARD"/>
    <property type="match status" value="1"/>
</dbReference>
<evidence type="ECO:0000313" key="3">
    <source>
        <dbReference type="Proteomes" id="UP001347796"/>
    </source>
</evidence>
<sequence length="115" mass="13176">MATEDERSRGRMNDGDYDVIRRNIPYLCEQLIGQDIVDNMFAKHIINRDQVVKVDKQMKKGRPEGIRELLGFLMDSGGVNAMEPFIECLNDAGFKHVADKLKRDRQGTTDAKYVD</sequence>
<accession>A0AAN8Q2N3</accession>
<comment type="caution">
    <text evidence="2">The sequence shown here is derived from an EMBL/GenBank/DDBJ whole genome shotgun (WGS) entry which is preliminary data.</text>
</comment>
<dbReference type="CDD" id="cd01671">
    <property type="entry name" value="CARD"/>
    <property type="match status" value="1"/>
</dbReference>
<feature type="domain" description="CARD" evidence="1">
    <location>
        <begin position="12"/>
        <end position="104"/>
    </location>
</feature>
<dbReference type="InterPro" id="IPR001315">
    <property type="entry name" value="CARD"/>
</dbReference>
<reference evidence="2 3" key="1">
    <citation type="submission" date="2024-01" db="EMBL/GenBank/DDBJ databases">
        <title>The genome of the rayed Mediterranean limpet Patella caerulea (Linnaeus, 1758).</title>
        <authorList>
            <person name="Anh-Thu Weber A."/>
            <person name="Halstead-Nussloch G."/>
        </authorList>
    </citation>
    <scope>NUCLEOTIDE SEQUENCE [LARGE SCALE GENOMIC DNA]</scope>
    <source>
        <strain evidence="2">AATW-2023a</strain>
        <tissue evidence="2">Whole specimen</tissue>
    </source>
</reference>
<dbReference type="Proteomes" id="UP001347796">
    <property type="component" value="Unassembled WGS sequence"/>
</dbReference>
<organism evidence="2 3">
    <name type="scientific">Patella caerulea</name>
    <name type="common">Rayed Mediterranean limpet</name>
    <dbReference type="NCBI Taxonomy" id="87958"/>
    <lineage>
        <taxon>Eukaryota</taxon>
        <taxon>Metazoa</taxon>
        <taxon>Spiralia</taxon>
        <taxon>Lophotrochozoa</taxon>
        <taxon>Mollusca</taxon>
        <taxon>Gastropoda</taxon>
        <taxon>Patellogastropoda</taxon>
        <taxon>Patelloidea</taxon>
        <taxon>Patellidae</taxon>
        <taxon>Patella</taxon>
    </lineage>
</organism>
<dbReference type="AlphaFoldDB" id="A0AAN8Q2N3"/>
<dbReference type="SUPFAM" id="SSF47986">
    <property type="entry name" value="DEATH domain"/>
    <property type="match status" value="1"/>
</dbReference>
<evidence type="ECO:0000313" key="2">
    <source>
        <dbReference type="EMBL" id="KAK6190250.1"/>
    </source>
</evidence>
<gene>
    <name evidence="2" type="ORF">SNE40_002163</name>
</gene>
<dbReference type="EMBL" id="JAZGQO010000002">
    <property type="protein sequence ID" value="KAK6190250.1"/>
    <property type="molecule type" value="Genomic_DNA"/>
</dbReference>
<name>A0AAN8Q2N3_PATCE</name>
<keyword evidence="3" id="KW-1185">Reference proteome</keyword>
<dbReference type="Gene3D" id="1.10.533.10">
    <property type="entry name" value="Death Domain, Fas"/>
    <property type="match status" value="1"/>
</dbReference>
<dbReference type="InterPro" id="IPR011029">
    <property type="entry name" value="DEATH-like_dom_sf"/>
</dbReference>
<evidence type="ECO:0000259" key="1">
    <source>
        <dbReference type="PROSITE" id="PS50209"/>
    </source>
</evidence>
<dbReference type="GO" id="GO:0042981">
    <property type="term" value="P:regulation of apoptotic process"/>
    <property type="evidence" value="ECO:0007669"/>
    <property type="project" value="InterPro"/>
</dbReference>
<dbReference type="Pfam" id="PF00619">
    <property type="entry name" value="CARD"/>
    <property type="match status" value="1"/>
</dbReference>
<proteinExistence type="predicted"/>
<protein>
    <recommendedName>
        <fullName evidence="1">CARD domain-containing protein</fullName>
    </recommendedName>
</protein>